<dbReference type="OrthoDB" id="5976843at2759"/>
<gene>
    <name evidence="1" type="ORF">PACLA_8A050209</name>
</gene>
<keyword evidence="2" id="KW-1185">Reference proteome</keyword>
<feature type="non-terminal residue" evidence="1">
    <location>
        <position position="70"/>
    </location>
</feature>
<sequence>MKLPELKAYLQNRGITVNSYLKPGLVAIACAVEAMSLPLLYQVSEAQDQLNLSRRLRVHGIKLPVPFKMN</sequence>
<name>A0A6S7G8H0_PARCT</name>
<proteinExistence type="predicted"/>
<dbReference type="Proteomes" id="UP001152795">
    <property type="component" value="Unassembled WGS sequence"/>
</dbReference>
<evidence type="ECO:0000313" key="2">
    <source>
        <dbReference type="Proteomes" id="UP001152795"/>
    </source>
</evidence>
<protein>
    <submittedName>
        <fullName evidence="1">Uncharacterized protein</fullName>
    </submittedName>
</protein>
<dbReference type="EMBL" id="CACRXK020001298">
    <property type="protein sequence ID" value="CAB3988258.1"/>
    <property type="molecule type" value="Genomic_DNA"/>
</dbReference>
<organism evidence="1 2">
    <name type="scientific">Paramuricea clavata</name>
    <name type="common">Red gorgonian</name>
    <name type="synonym">Violescent sea-whip</name>
    <dbReference type="NCBI Taxonomy" id="317549"/>
    <lineage>
        <taxon>Eukaryota</taxon>
        <taxon>Metazoa</taxon>
        <taxon>Cnidaria</taxon>
        <taxon>Anthozoa</taxon>
        <taxon>Octocorallia</taxon>
        <taxon>Malacalcyonacea</taxon>
        <taxon>Plexauridae</taxon>
        <taxon>Paramuricea</taxon>
    </lineage>
</organism>
<evidence type="ECO:0000313" key="1">
    <source>
        <dbReference type="EMBL" id="CAB3988258.1"/>
    </source>
</evidence>
<comment type="caution">
    <text evidence="1">The sequence shown here is derived from an EMBL/GenBank/DDBJ whole genome shotgun (WGS) entry which is preliminary data.</text>
</comment>
<accession>A0A6S7G8H0</accession>
<reference evidence="1" key="1">
    <citation type="submission" date="2020-04" db="EMBL/GenBank/DDBJ databases">
        <authorList>
            <person name="Alioto T."/>
            <person name="Alioto T."/>
            <person name="Gomez Garrido J."/>
        </authorList>
    </citation>
    <scope>NUCLEOTIDE SEQUENCE</scope>
    <source>
        <strain evidence="1">A484AB</strain>
    </source>
</reference>
<dbReference type="AlphaFoldDB" id="A0A6S7G8H0"/>